<feature type="domain" description="Zinc finger CGNR" evidence="1">
    <location>
        <begin position="147"/>
        <end position="189"/>
    </location>
</feature>
<dbReference type="Gene3D" id="1.10.3300.10">
    <property type="entry name" value="Jann2411-like domain"/>
    <property type="match status" value="1"/>
</dbReference>
<dbReference type="KEGG" id="bgm:CAL15_04820"/>
<dbReference type="PANTHER" id="PTHR35525:SF3">
    <property type="entry name" value="BLL6575 PROTEIN"/>
    <property type="match status" value="1"/>
</dbReference>
<dbReference type="InterPro" id="IPR023286">
    <property type="entry name" value="ABATE_dom_sf"/>
</dbReference>
<organism evidence="2 3">
    <name type="scientific">Bordetella genomosp. 13</name>
    <dbReference type="NCBI Taxonomy" id="463040"/>
    <lineage>
        <taxon>Bacteria</taxon>
        <taxon>Pseudomonadati</taxon>
        <taxon>Pseudomonadota</taxon>
        <taxon>Betaproteobacteria</taxon>
        <taxon>Burkholderiales</taxon>
        <taxon>Alcaligenaceae</taxon>
        <taxon>Bordetella</taxon>
    </lineage>
</organism>
<dbReference type="InterPro" id="IPR010852">
    <property type="entry name" value="ABATE"/>
</dbReference>
<dbReference type="Pfam" id="PF07336">
    <property type="entry name" value="ABATE"/>
    <property type="match status" value="1"/>
</dbReference>
<protein>
    <recommendedName>
        <fullName evidence="1">Zinc finger CGNR domain-containing protein</fullName>
    </recommendedName>
</protein>
<dbReference type="InterPro" id="IPR021005">
    <property type="entry name" value="Znf_CGNR"/>
</dbReference>
<proteinExistence type="predicted"/>
<evidence type="ECO:0000313" key="3">
    <source>
        <dbReference type="Proteomes" id="UP000194161"/>
    </source>
</evidence>
<dbReference type="SUPFAM" id="SSF160904">
    <property type="entry name" value="Jann2411-like"/>
    <property type="match status" value="1"/>
</dbReference>
<evidence type="ECO:0000259" key="1">
    <source>
        <dbReference type="Pfam" id="PF11706"/>
    </source>
</evidence>
<dbReference type="AlphaFoldDB" id="A0A1W6Z932"/>
<keyword evidence="3" id="KW-1185">Reference proteome</keyword>
<dbReference type="STRING" id="463040.CAL15_04820"/>
<gene>
    <name evidence="2" type="ORF">CAL15_04820</name>
</gene>
<dbReference type="Pfam" id="PF11706">
    <property type="entry name" value="zf-CGNR"/>
    <property type="match status" value="1"/>
</dbReference>
<dbReference type="EMBL" id="CP021111">
    <property type="protein sequence ID" value="ARP93762.1"/>
    <property type="molecule type" value="Genomic_DNA"/>
</dbReference>
<reference evidence="2 3" key="1">
    <citation type="submission" date="2017-05" db="EMBL/GenBank/DDBJ databases">
        <title>Complete and WGS of Bordetella genogroups.</title>
        <authorList>
            <person name="Spilker T."/>
            <person name="LiPuma J."/>
        </authorList>
    </citation>
    <scope>NUCLEOTIDE SEQUENCE [LARGE SCALE GENOMIC DNA]</scope>
    <source>
        <strain evidence="2 3">AU7206</strain>
    </source>
</reference>
<dbReference type="RefSeq" id="WP_086077536.1">
    <property type="nucleotide sequence ID" value="NZ_CP021111.1"/>
</dbReference>
<dbReference type="PANTHER" id="PTHR35525">
    <property type="entry name" value="BLL6575 PROTEIN"/>
    <property type="match status" value="1"/>
</dbReference>
<evidence type="ECO:0000313" key="2">
    <source>
        <dbReference type="EMBL" id="ARP93762.1"/>
    </source>
</evidence>
<accession>A0A1W6Z932</accession>
<sequence>MSSSPGGSPLFVANNLALDFINTEYGVGHRHCDCFEGDGSVAEWLKLAGVLPANFAEVPAGLAALARELRENARAVVLAAKTGSPADAAVINRVLESGRPRKELVWDPAQKTFRVVEHRRDADAASLLEPVARALASLLADVDLQLVRECEAHDCTLFFHDQTKSHRRRWCSMATCGNRMKAAAHRARKSVD</sequence>
<name>A0A1W6Z932_9BORD</name>
<dbReference type="Proteomes" id="UP000194161">
    <property type="component" value="Chromosome"/>
</dbReference>
<dbReference type="OrthoDB" id="9808437at2"/>